<gene>
    <name evidence="1" type="ORF">F4821DRAFT_221614</name>
</gene>
<dbReference type="Proteomes" id="UP001497680">
    <property type="component" value="Unassembled WGS sequence"/>
</dbReference>
<accession>A0ACC0DN17</accession>
<proteinExistence type="predicted"/>
<organism evidence="1 2">
    <name type="scientific">Hypoxylon rubiginosum</name>
    <dbReference type="NCBI Taxonomy" id="110542"/>
    <lineage>
        <taxon>Eukaryota</taxon>
        <taxon>Fungi</taxon>
        <taxon>Dikarya</taxon>
        <taxon>Ascomycota</taxon>
        <taxon>Pezizomycotina</taxon>
        <taxon>Sordariomycetes</taxon>
        <taxon>Xylariomycetidae</taxon>
        <taxon>Xylariales</taxon>
        <taxon>Hypoxylaceae</taxon>
        <taxon>Hypoxylon</taxon>
    </lineage>
</organism>
<keyword evidence="2" id="KW-1185">Reference proteome</keyword>
<evidence type="ECO:0000313" key="1">
    <source>
        <dbReference type="EMBL" id="KAI6093866.1"/>
    </source>
</evidence>
<sequence>MSPGRHVHTRNRRWASRVWWFWPLSDMWDRRRFAASAHLNLRSESRPSVWPEEVQLPHGKGGIPGSSVHTCIWVSGVQKDSKGSGDLILLDQRPTGFFFGYSRVQTSRLSRVGFETGGKSPVPLRRLYAWARQASGREVSTPPAVRLSLRHK</sequence>
<protein>
    <submittedName>
        <fullName evidence="1">Uncharacterized protein</fullName>
    </submittedName>
</protein>
<comment type="caution">
    <text evidence="1">The sequence shown here is derived from an EMBL/GenBank/DDBJ whole genome shotgun (WGS) entry which is preliminary data.</text>
</comment>
<reference evidence="1 2" key="1">
    <citation type="journal article" date="2022" name="New Phytol.">
        <title>Ecological generalism drives hyperdiversity of secondary metabolite gene clusters in xylarialean endophytes.</title>
        <authorList>
            <person name="Franco M.E.E."/>
            <person name="Wisecaver J.H."/>
            <person name="Arnold A.E."/>
            <person name="Ju Y.M."/>
            <person name="Slot J.C."/>
            <person name="Ahrendt S."/>
            <person name="Moore L.P."/>
            <person name="Eastman K.E."/>
            <person name="Scott K."/>
            <person name="Konkel Z."/>
            <person name="Mondo S.J."/>
            <person name="Kuo A."/>
            <person name="Hayes R.D."/>
            <person name="Haridas S."/>
            <person name="Andreopoulos B."/>
            <person name="Riley R."/>
            <person name="LaButti K."/>
            <person name="Pangilinan J."/>
            <person name="Lipzen A."/>
            <person name="Amirebrahimi M."/>
            <person name="Yan J."/>
            <person name="Adam C."/>
            <person name="Keymanesh K."/>
            <person name="Ng V."/>
            <person name="Louie K."/>
            <person name="Northen T."/>
            <person name="Drula E."/>
            <person name="Henrissat B."/>
            <person name="Hsieh H.M."/>
            <person name="Youens-Clark K."/>
            <person name="Lutzoni F."/>
            <person name="Miadlikowska J."/>
            <person name="Eastwood D.C."/>
            <person name="Hamelin R.C."/>
            <person name="Grigoriev I.V."/>
            <person name="U'Ren J.M."/>
        </authorList>
    </citation>
    <scope>NUCLEOTIDE SEQUENCE [LARGE SCALE GENOMIC DNA]</scope>
    <source>
        <strain evidence="1 2">ER1909</strain>
    </source>
</reference>
<name>A0ACC0DN17_9PEZI</name>
<dbReference type="EMBL" id="MU394280">
    <property type="protein sequence ID" value="KAI6093866.1"/>
    <property type="molecule type" value="Genomic_DNA"/>
</dbReference>
<evidence type="ECO:0000313" key="2">
    <source>
        <dbReference type="Proteomes" id="UP001497680"/>
    </source>
</evidence>